<sequence>MKLFGTTIICSLLVGQAIYGFNVENRDFVQVARDGRSVKEDNSRFKRDASQIPSGVNNNSITGSQPPSELNVSTLLSAIQQAPNQLSGDYLKQLVD</sequence>
<proteinExistence type="predicted"/>
<organism evidence="1 2">
    <name type="scientific">Rhabditophanes sp. KR3021</name>
    <dbReference type="NCBI Taxonomy" id="114890"/>
    <lineage>
        <taxon>Eukaryota</taxon>
        <taxon>Metazoa</taxon>
        <taxon>Ecdysozoa</taxon>
        <taxon>Nematoda</taxon>
        <taxon>Chromadorea</taxon>
        <taxon>Rhabditida</taxon>
        <taxon>Tylenchina</taxon>
        <taxon>Panagrolaimomorpha</taxon>
        <taxon>Strongyloidoidea</taxon>
        <taxon>Alloionematidae</taxon>
        <taxon>Rhabditophanes</taxon>
    </lineage>
</organism>
<protein>
    <submittedName>
        <fullName evidence="2">RxLR effector protein</fullName>
    </submittedName>
</protein>
<name>A0AC35TMI9_9BILA</name>
<dbReference type="Proteomes" id="UP000095286">
    <property type="component" value="Unplaced"/>
</dbReference>
<reference evidence="2" key="1">
    <citation type="submission" date="2016-11" db="UniProtKB">
        <authorList>
            <consortium name="WormBaseParasite"/>
        </authorList>
    </citation>
    <scope>IDENTIFICATION</scope>
    <source>
        <strain evidence="2">KR3021</strain>
    </source>
</reference>
<evidence type="ECO:0000313" key="2">
    <source>
        <dbReference type="WBParaSite" id="RSKR_0000228150.1"/>
    </source>
</evidence>
<dbReference type="WBParaSite" id="RSKR_0000228150.1">
    <property type="protein sequence ID" value="RSKR_0000228150.1"/>
    <property type="gene ID" value="RSKR_0000228150"/>
</dbReference>
<accession>A0AC35TMI9</accession>
<evidence type="ECO:0000313" key="1">
    <source>
        <dbReference type="Proteomes" id="UP000095286"/>
    </source>
</evidence>